<evidence type="ECO:0000256" key="1">
    <source>
        <dbReference type="ARBA" id="ARBA00006484"/>
    </source>
</evidence>
<dbReference type="EMBL" id="CP119326">
    <property type="protein sequence ID" value="WEK41482.1"/>
    <property type="molecule type" value="Genomic_DNA"/>
</dbReference>
<name>A0AAJ6BMK4_9CAUL</name>
<dbReference type="Gene3D" id="3.40.50.720">
    <property type="entry name" value="NAD(P)-binding Rossmann-like Domain"/>
    <property type="match status" value="1"/>
</dbReference>
<dbReference type="InterPro" id="IPR057326">
    <property type="entry name" value="KR_dom"/>
</dbReference>
<feature type="domain" description="Ketoreductase" evidence="4">
    <location>
        <begin position="2"/>
        <end position="187"/>
    </location>
</feature>
<dbReference type="AlphaFoldDB" id="A0AAJ6BMK4"/>
<dbReference type="InterPro" id="IPR036291">
    <property type="entry name" value="NAD(P)-bd_dom_sf"/>
</dbReference>
<reference evidence="5" key="1">
    <citation type="submission" date="2023-03" db="EMBL/GenBank/DDBJ databases">
        <title>Andean soil-derived lignocellulolytic bacterial consortium as a source of novel taxa and putative plastic-active enzymes.</title>
        <authorList>
            <person name="Diaz-Garcia L."/>
            <person name="Chuvochina M."/>
            <person name="Feuerriegel G."/>
            <person name="Bunk B."/>
            <person name="Sproer C."/>
            <person name="Streit W.R."/>
            <person name="Rodriguez L.M."/>
            <person name="Overmann J."/>
            <person name="Jimenez D.J."/>
        </authorList>
    </citation>
    <scope>NUCLEOTIDE SEQUENCE</scope>
    <source>
        <strain evidence="5">MAG 833</strain>
    </source>
</reference>
<dbReference type="SUPFAM" id="SSF51735">
    <property type="entry name" value="NAD(P)-binding Rossmann-fold domains"/>
    <property type="match status" value="1"/>
</dbReference>
<evidence type="ECO:0000256" key="3">
    <source>
        <dbReference type="RuleBase" id="RU000363"/>
    </source>
</evidence>
<dbReference type="PRINTS" id="PR00080">
    <property type="entry name" value="SDRFAMILY"/>
</dbReference>
<keyword evidence="2" id="KW-0560">Oxidoreductase</keyword>
<dbReference type="InterPro" id="IPR020904">
    <property type="entry name" value="Sc_DH/Rdtase_CS"/>
</dbReference>
<dbReference type="SMART" id="SM00822">
    <property type="entry name" value="PKS_KR"/>
    <property type="match status" value="1"/>
</dbReference>
<sequence>MAIVTGAGGGLGREHAILLARHGVSVVVNDIGAHPETQAPMADRVVDEIRAFGGKAVANYDSVDTAVAAQRIIATAIDAFGRLDILVNNAGILRDRSFAKVELADFELVLRVHLMGAIYCTHAAWPHLIEQKHGRVILTTSVAGLNGNFGQSAYGAAKMGMIGLMNCLALEGRKSNVLINAVSPGAQTRMTEAVNPAHLVPYLDPALISPMVAWLASDECNVSGEIFWAAAGGFARYHYFETEGVQFDPLASVTPQMVAESIDTIRDLKRPIPSVPGSFGRFEERLRAVGRWDAPE</sequence>
<protein>
    <submittedName>
        <fullName evidence="5">SDR family NAD(P)-dependent oxidoreductase</fullName>
    </submittedName>
</protein>
<evidence type="ECO:0000256" key="2">
    <source>
        <dbReference type="ARBA" id="ARBA00023002"/>
    </source>
</evidence>
<dbReference type="PANTHER" id="PTHR45024:SF2">
    <property type="entry name" value="SCP2 DOMAIN-CONTAINING PROTEIN"/>
    <property type="match status" value="1"/>
</dbReference>
<dbReference type="PROSITE" id="PS00061">
    <property type="entry name" value="ADH_SHORT"/>
    <property type="match status" value="1"/>
</dbReference>
<evidence type="ECO:0000313" key="5">
    <source>
        <dbReference type="EMBL" id="WEK41482.1"/>
    </source>
</evidence>
<dbReference type="InterPro" id="IPR002347">
    <property type="entry name" value="SDR_fam"/>
</dbReference>
<comment type="similarity">
    <text evidence="1 3">Belongs to the short-chain dehydrogenases/reductases (SDR) family.</text>
</comment>
<accession>A0AAJ6BMK4</accession>
<organism evidence="5 6">
    <name type="scientific">Candidatus Brevundimonas colombiensis</name>
    <dbReference type="NCBI Taxonomy" id="3121376"/>
    <lineage>
        <taxon>Bacteria</taxon>
        <taxon>Pseudomonadati</taxon>
        <taxon>Pseudomonadota</taxon>
        <taxon>Alphaproteobacteria</taxon>
        <taxon>Caulobacterales</taxon>
        <taxon>Caulobacteraceae</taxon>
        <taxon>Brevundimonas</taxon>
    </lineage>
</organism>
<evidence type="ECO:0000259" key="4">
    <source>
        <dbReference type="SMART" id="SM00822"/>
    </source>
</evidence>
<dbReference type="Proteomes" id="UP001213664">
    <property type="component" value="Chromosome"/>
</dbReference>
<gene>
    <name evidence="5" type="ORF">P0Y50_07730</name>
</gene>
<dbReference type="GO" id="GO:0016491">
    <property type="term" value="F:oxidoreductase activity"/>
    <property type="evidence" value="ECO:0007669"/>
    <property type="project" value="UniProtKB-KW"/>
</dbReference>
<dbReference type="Pfam" id="PF00106">
    <property type="entry name" value="adh_short"/>
    <property type="match status" value="1"/>
</dbReference>
<dbReference type="PRINTS" id="PR00081">
    <property type="entry name" value="GDHRDH"/>
</dbReference>
<dbReference type="PANTHER" id="PTHR45024">
    <property type="entry name" value="DEHYDROGENASES, SHORT CHAIN"/>
    <property type="match status" value="1"/>
</dbReference>
<proteinExistence type="inferred from homology"/>
<dbReference type="InterPro" id="IPR051687">
    <property type="entry name" value="Peroxisomal_Beta-Oxidation"/>
</dbReference>
<evidence type="ECO:0000313" key="6">
    <source>
        <dbReference type="Proteomes" id="UP001213664"/>
    </source>
</evidence>